<evidence type="ECO:0000313" key="1">
    <source>
        <dbReference type="EMBL" id="MBI6882642.1"/>
    </source>
</evidence>
<sequence>MSRDPLRLISELKAAISRVNSAGTPIQGSRFSEPEYREKFALALNNLKSISSEVAISGHMQGIAVLSEIEPALKNLAASRNRDDVSNEAFWDVLTTAYPYKAGKFTRNMFVSDELEMRMLVQSISQEEDFGTIAKVDIAELPDHLSMRGIITAIKLVSPPVRDYSVYTYKLMHALSDTSLDSINLQDNLKEFVEYKNLFIPLLNKIIKACGTPKTLMMAPQFAFGDDLSMIALENLGYSEEEAIDIIDRGEAGEIIPGKYGYKDMADSVMLSAQFLAGAYGLTKDPVFVKLGEMSINKPRGTSPYLHLERIGVSRDASWHYEKQEEGDPDTIINLYEHAINTPGIELCIAPVAAKSFFTRNKFHLEKIISLLEKVEVSDKERRRKGQALFDALMFNAISNPSSTEIHDKILASAIPLVFYGKYPELKGKMISNELGI</sequence>
<protein>
    <submittedName>
        <fullName evidence="1">Uncharacterized protein</fullName>
    </submittedName>
</protein>
<dbReference type="AlphaFoldDB" id="A0A8I1EAY5"/>
<evidence type="ECO:0000313" key="2">
    <source>
        <dbReference type="Proteomes" id="UP000637061"/>
    </source>
</evidence>
<dbReference type="Proteomes" id="UP000637061">
    <property type="component" value="Unassembled WGS sequence"/>
</dbReference>
<comment type="caution">
    <text evidence="1">The sequence shown here is derived from an EMBL/GenBank/DDBJ whole genome shotgun (WGS) entry which is preliminary data.</text>
</comment>
<gene>
    <name evidence="1" type="ORF">JEU22_01845</name>
</gene>
<proteinExistence type="predicted"/>
<reference evidence="1" key="1">
    <citation type="submission" date="2020-12" db="EMBL/GenBank/DDBJ databases">
        <title>Enhanced detection system for hospital associated transmission using whole genome sequencing surveillance.</title>
        <authorList>
            <person name="Harrison L.H."/>
            <person name="Van Tyne D."/>
            <person name="Marsh J.W."/>
            <person name="Griffith M.P."/>
            <person name="Snyder D.J."/>
            <person name="Cooper V.S."/>
            <person name="Mustapha M."/>
        </authorList>
    </citation>
    <scope>NUCLEOTIDE SEQUENCE</scope>
    <source>
        <strain evidence="1">PSB00042</strain>
    </source>
</reference>
<dbReference type="EMBL" id="JAEHTE010000001">
    <property type="protein sequence ID" value="MBI6882642.1"/>
    <property type="molecule type" value="Genomic_DNA"/>
</dbReference>
<name>A0A8I1EAY5_PSEPU</name>
<dbReference type="RefSeq" id="WP_198746253.1">
    <property type="nucleotide sequence ID" value="NZ_JAEHTE010000001.1"/>
</dbReference>
<organism evidence="1 2">
    <name type="scientific">Pseudomonas putida</name>
    <name type="common">Arthrobacter siderocapsulatus</name>
    <dbReference type="NCBI Taxonomy" id="303"/>
    <lineage>
        <taxon>Bacteria</taxon>
        <taxon>Pseudomonadati</taxon>
        <taxon>Pseudomonadota</taxon>
        <taxon>Gammaproteobacteria</taxon>
        <taxon>Pseudomonadales</taxon>
        <taxon>Pseudomonadaceae</taxon>
        <taxon>Pseudomonas</taxon>
    </lineage>
</organism>
<accession>A0A8I1EAY5</accession>